<dbReference type="InterPro" id="IPR025054">
    <property type="entry name" value="DUF3991"/>
</dbReference>
<evidence type="ECO:0000313" key="2">
    <source>
        <dbReference type="EMBL" id="RGU23084.1"/>
    </source>
</evidence>
<reference evidence="2 3" key="1">
    <citation type="submission" date="2018-08" db="EMBL/GenBank/DDBJ databases">
        <title>A genome reference for cultivated species of the human gut microbiota.</title>
        <authorList>
            <person name="Zou Y."/>
            <person name="Xue W."/>
            <person name="Luo G."/>
        </authorList>
    </citation>
    <scope>NUCLEOTIDE SEQUENCE [LARGE SCALE GENOMIC DNA]</scope>
    <source>
        <strain evidence="2 3">AF17-27</strain>
    </source>
</reference>
<sequence>MPWVSEEQIQELKKIRAYEYLRENQPYRLKKTRTVNEWELTDHDSFKINEVTSKWHWKSRDIGGISALRFLTQVDGCSFMEAVSLLQEGNFICIPQEVPPPERKPFVLPEKNMNNRRILQYLSGRGISEAVIRHCLRLGILYESRPYHNAVFVGRDENGKARYAFLRGIYDNGKKSFKIEQAGSEKAYAFCVPPQKDSKRVAVYEACIDALAHLTLEGGSLDKYRLELGGISAPKEGEVYREMKNPPALEYFLSKHPEIEEIEICTDNDFAGRWACASLKKAYGAAYRIIENLPQIKGADYADLAKMKKEEKKKVRTAPER</sequence>
<evidence type="ECO:0000313" key="3">
    <source>
        <dbReference type="Proteomes" id="UP000283765"/>
    </source>
</evidence>
<name>A0A412RKQ3_9FIRM</name>
<proteinExistence type="predicted"/>
<dbReference type="EMBL" id="QRXR01000015">
    <property type="protein sequence ID" value="RGU23084.1"/>
    <property type="molecule type" value="Genomic_DNA"/>
</dbReference>
<dbReference type="Gene3D" id="3.40.1360.10">
    <property type="match status" value="1"/>
</dbReference>
<accession>A0A412RKQ3</accession>
<dbReference type="SUPFAM" id="SSF57783">
    <property type="entry name" value="Zinc beta-ribbon"/>
    <property type="match status" value="1"/>
</dbReference>
<evidence type="ECO:0000259" key="1">
    <source>
        <dbReference type="Pfam" id="PF13154"/>
    </source>
</evidence>
<comment type="caution">
    <text evidence="2">The sequence shown here is derived from an EMBL/GenBank/DDBJ whole genome shotgun (WGS) entry which is preliminary data.</text>
</comment>
<organism evidence="2 3">
    <name type="scientific">Agathobacter rectalis</name>
    <dbReference type="NCBI Taxonomy" id="39491"/>
    <lineage>
        <taxon>Bacteria</taxon>
        <taxon>Bacillati</taxon>
        <taxon>Bacillota</taxon>
        <taxon>Clostridia</taxon>
        <taxon>Lachnospirales</taxon>
        <taxon>Lachnospiraceae</taxon>
        <taxon>Agathobacter</taxon>
    </lineage>
</organism>
<feature type="domain" description="DUF3991" evidence="1">
    <location>
        <begin position="121"/>
        <end position="191"/>
    </location>
</feature>
<dbReference type="RefSeq" id="WP_117994232.1">
    <property type="nucleotide sequence ID" value="NZ_QRXR01000015.1"/>
</dbReference>
<dbReference type="Pfam" id="PF13154">
    <property type="entry name" value="DUF3991"/>
    <property type="match status" value="1"/>
</dbReference>
<dbReference type="AlphaFoldDB" id="A0A412RKQ3"/>
<dbReference type="Proteomes" id="UP000283765">
    <property type="component" value="Unassembled WGS sequence"/>
</dbReference>
<protein>
    <submittedName>
        <fullName evidence="2">DUF3991 domain-containing protein</fullName>
    </submittedName>
</protein>
<gene>
    <name evidence="2" type="ORF">DWW89_10255</name>
</gene>